<keyword evidence="2 4" id="KW-0732">Signal</keyword>
<sequence>MRTKLKLVSAVGALALAGTLGLTSCSKPSNDTGAGSDATAQASQDSGAGFEEYPVGDEGDQQIDGQVNISVVYFQPVDMKPAGMALPAAEANLHLEADASGTEDNTLGYGAGDFVPGLTIKYNIADKATGETKAEGTFMNMNASDGPHYGANVALPDAGEYTLTLTVESPEKNGWVLHSDPETGVKGDFWKDPAVLSWDWDYTPHEW</sequence>
<evidence type="ECO:0000313" key="5">
    <source>
        <dbReference type="EMBL" id="EJF39548.1"/>
    </source>
</evidence>
<dbReference type="PROSITE" id="PS51257">
    <property type="entry name" value="PROKAR_LIPOPROTEIN"/>
    <property type="match status" value="1"/>
</dbReference>
<protein>
    <submittedName>
        <fullName evidence="5">Fe2+ transport protein</fullName>
    </submittedName>
</protein>
<comment type="similarity">
    <text evidence="1">Belongs to the UPF0423 family.</text>
</comment>
<dbReference type="eggNOG" id="COG3470">
    <property type="taxonomic scope" value="Bacteria"/>
</dbReference>
<evidence type="ECO:0000313" key="6">
    <source>
        <dbReference type="Proteomes" id="UP000002941"/>
    </source>
</evidence>
<gene>
    <name evidence="5" type="ORF">HMPREF1318_0046</name>
</gene>
<dbReference type="Proteomes" id="UP000002941">
    <property type="component" value="Unassembled WGS sequence"/>
</dbReference>
<dbReference type="EMBL" id="AKFT01000177">
    <property type="protein sequence ID" value="EJF39548.1"/>
    <property type="molecule type" value="Genomic_DNA"/>
</dbReference>
<dbReference type="Gene3D" id="2.60.40.2480">
    <property type="entry name" value="Periplasmic metal-binding protein Tp34-type"/>
    <property type="match status" value="1"/>
</dbReference>
<dbReference type="AlphaFoldDB" id="J1H2R4"/>
<dbReference type="PATRIC" id="fig|1125718.3.peg.2214"/>
<dbReference type="OrthoDB" id="1495621at2"/>
<dbReference type="InterPro" id="IPR018470">
    <property type="entry name" value="Metal-bd_Tp34-typ"/>
</dbReference>
<proteinExistence type="inferred from homology"/>
<dbReference type="InterPro" id="IPR038482">
    <property type="entry name" value="Tp34-type_sf"/>
</dbReference>
<evidence type="ECO:0000256" key="2">
    <source>
        <dbReference type="ARBA" id="ARBA00022729"/>
    </source>
</evidence>
<reference evidence="5 6" key="1">
    <citation type="submission" date="2012-05" db="EMBL/GenBank/DDBJ databases">
        <authorList>
            <person name="Harkins D.M."/>
            <person name="Madupu R."/>
            <person name="Durkin A.S."/>
            <person name="Torralba M."/>
            <person name="Methe B."/>
            <person name="Sutton G.G."/>
            <person name="Nelson K.E."/>
        </authorList>
    </citation>
    <scope>NUCLEOTIDE SEQUENCE [LARGE SCALE GENOMIC DNA]</scope>
    <source>
        <strain evidence="5 6">F0489</strain>
    </source>
</reference>
<keyword evidence="6" id="KW-1185">Reference proteome</keyword>
<evidence type="ECO:0000256" key="3">
    <source>
        <dbReference type="SAM" id="MobiDB-lite"/>
    </source>
</evidence>
<evidence type="ECO:0000256" key="4">
    <source>
        <dbReference type="SAM" id="SignalP"/>
    </source>
</evidence>
<organism evidence="5 6">
    <name type="scientific">Actinomyces massiliensis F0489</name>
    <dbReference type="NCBI Taxonomy" id="1125718"/>
    <lineage>
        <taxon>Bacteria</taxon>
        <taxon>Bacillati</taxon>
        <taxon>Actinomycetota</taxon>
        <taxon>Actinomycetes</taxon>
        <taxon>Actinomycetales</taxon>
        <taxon>Actinomycetaceae</taxon>
        <taxon>Actinomyces</taxon>
    </lineage>
</organism>
<evidence type="ECO:0000256" key="1">
    <source>
        <dbReference type="ARBA" id="ARBA00010013"/>
    </source>
</evidence>
<feature type="compositionally biased region" description="Polar residues" evidence="3">
    <location>
        <begin position="28"/>
        <end position="46"/>
    </location>
</feature>
<feature type="signal peptide" evidence="4">
    <location>
        <begin position="1"/>
        <end position="17"/>
    </location>
</feature>
<dbReference type="RefSeq" id="WP_008732799.1">
    <property type="nucleotide sequence ID" value="NZ_AKFT01000177.1"/>
</dbReference>
<feature type="chain" id="PRO_5039338756" evidence="4">
    <location>
        <begin position="18"/>
        <end position="207"/>
    </location>
</feature>
<name>J1H2R4_9ACTO</name>
<feature type="region of interest" description="Disordered" evidence="3">
    <location>
        <begin position="28"/>
        <end position="61"/>
    </location>
</feature>
<dbReference type="Pfam" id="PF10634">
    <property type="entry name" value="Iron_transport"/>
    <property type="match status" value="1"/>
</dbReference>
<comment type="caution">
    <text evidence="5">The sequence shown here is derived from an EMBL/GenBank/DDBJ whole genome shotgun (WGS) entry which is preliminary data.</text>
</comment>
<accession>J1H2R4</accession>